<evidence type="ECO:0000313" key="1">
    <source>
        <dbReference type="EMBL" id="RMO28384.1"/>
    </source>
</evidence>
<proteinExistence type="predicted"/>
<feature type="non-terminal residue" evidence="1">
    <location>
        <position position="1"/>
    </location>
</feature>
<dbReference type="RefSeq" id="WP_233502130.1">
    <property type="nucleotide sequence ID" value="NZ_LJQL01000004.1"/>
</dbReference>
<evidence type="ECO:0000313" key="2">
    <source>
        <dbReference type="Proteomes" id="UP000273536"/>
    </source>
</evidence>
<organism evidence="1 2">
    <name type="scientific">Pseudomonas savastanoi pv. glycinea</name>
    <name type="common">Pseudomonas syringae pv. glycinea</name>
    <dbReference type="NCBI Taxonomy" id="318"/>
    <lineage>
        <taxon>Bacteria</taxon>
        <taxon>Pseudomonadati</taxon>
        <taxon>Pseudomonadota</taxon>
        <taxon>Gammaproteobacteria</taxon>
        <taxon>Pseudomonadales</taxon>
        <taxon>Pseudomonadaceae</taxon>
        <taxon>Pseudomonas</taxon>
    </lineage>
</organism>
<accession>A0A0P9S0A6</accession>
<name>A0A0P9S0A6_PSESG</name>
<dbReference type="AlphaFoldDB" id="A0A0P9S0A6"/>
<comment type="caution">
    <text evidence="1">The sequence shown here is derived from an EMBL/GenBank/DDBJ whole genome shotgun (WGS) entry which is preliminary data.</text>
</comment>
<sequence length="207" mass="21998">QLTTTNMRLGAFNVFKGARFMQSGFRFIAVLAYVVIAGCAGEKSVPRDSAVVTISAYGPDLFGQHAHGVGGRLDVLESSEGTTQLSYPPMDLRSCNQSKTDCSLGLGVVDGTAKVISSSAAGAKVAINLNYKVGRSYSINAYGYQSKQEIPSDVKALHANQIISKTIDVAYGEVLHMSLAYGVDVTVCAQKHYAGQLMPDRSACKGY</sequence>
<dbReference type="Proteomes" id="UP000273536">
    <property type="component" value="Unassembled WGS sequence"/>
</dbReference>
<reference evidence="1 2" key="1">
    <citation type="submission" date="2018-08" db="EMBL/GenBank/DDBJ databases">
        <title>Recombination of ecologically and evolutionarily significant loci maintains genetic cohesion in the Pseudomonas syringae species complex.</title>
        <authorList>
            <person name="Dillon M."/>
            <person name="Thakur S."/>
            <person name="Almeida R.N.D."/>
            <person name="Weir B.S."/>
            <person name="Guttman D.S."/>
        </authorList>
    </citation>
    <scope>NUCLEOTIDE SEQUENCE [LARGE SCALE GENOMIC DNA]</scope>
    <source>
        <strain evidence="1 2">ICMP 6372</strain>
    </source>
</reference>
<dbReference type="EMBL" id="RBPS01000403">
    <property type="protein sequence ID" value="RMO28384.1"/>
    <property type="molecule type" value="Genomic_DNA"/>
</dbReference>
<protein>
    <submittedName>
        <fullName evidence="1">Uncharacterized protein</fullName>
    </submittedName>
</protein>
<gene>
    <name evidence="1" type="ORF">ALQ42_02879</name>
</gene>